<dbReference type="KEGG" id="hsai:HPS36_14410"/>
<dbReference type="SUPFAM" id="SSF81301">
    <property type="entry name" value="Nucleotidyltransferase"/>
    <property type="match status" value="1"/>
</dbReference>
<dbReference type="AlphaFoldDB" id="A0A7D4CU95"/>
<dbReference type="PANTHER" id="PTHR34822">
    <property type="entry name" value="GRPB DOMAIN PROTEIN (AFU_ORTHOLOGUE AFUA_1G01530)"/>
    <property type="match status" value="1"/>
</dbReference>
<dbReference type="Gene3D" id="3.30.460.10">
    <property type="entry name" value="Beta Polymerase, domain 2"/>
    <property type="match status" value="1"/>
</dbReference>
<name>A0A7D4CU95_9EURY</name>
<feature type="region of interest" description="Disordered" evidence="1">
    <location>
        <begin position="1"/>
        <end position="24"/>
    </location>
</feature>
<sequence>MDPKEDGVSLLQDPQWDDRYESARDRVEAASDDRLLDVFHVGSTAIPGVPGKPVLDVMPIYADGDGMRAAAEGLAAAGFEREHDAEDTVVAVRRESNAVVAVRMHTVEADQWRPMLLFREYLTDHPRARAEYARVKRDAAAEHGGDMAAYTEAKFEVVRSLTQAARDEGYVERLPTFE</sequence>
<accession>A0A7D4CU95</accession>
<proteinExistence type="predicted"/>
<dbReference type="PANTHER" id="PTHR34822:SF1">
    <property type="entry name" value="GRPB FAMILY PROTEIN"/>
    <property type="match status" value="1"/>
</dbReference>
<dbReference type="EMBL" id="CP053941">
    <property type="protein sequence ID" value="QKG93999.1"/>
    <property type="molecule type" value="Genomic_DNA"/>
</dbReference>
<dbReference type="RefSeq" id="WP_173230686.1">
    <property type="nucleotide sequence ID" value="NZ_CP053941.1"/>
</dbReference>
<dbReference type="GeneID" id="55596218"/>
<dbReference type="Pfam" id="PF04229">
    <property type="entry name" value="GrpB"/>
    <property type="match status" value="1"/>
</dbReference>
<reference evidence="2 3" key="1">
    <citation type="submission" date="2020-05" db="EMBL/GenBank/DDBJ databases">
        <title>Halorubrum RHB-C sp.nov., an extremely halophilic archaeon isolated from solar salt farm.</title>
        <authorList>
            <person name="Ho H."/>
            <person name="Danganan R.E."/>
            <person name="Dedeles G.R."/>
            <person name="Kim S.-G."/>
        </authorList>
    </citation>
    <scope>NUCLEOTIDE SEQUENCE [LARGE SCALE GENOMIC DNA]</scope>
    <source>
        <strain evidence="2 3">RHB-C</strain>
    </source>
</reference>
<organism evidence="2 3">
    <name type="scientific">Halorubrum salinarum</name>
    <dbReference type="NCBI Taxonomy" id="2739057"/>
    <lineage>
        <taxon>Archaea</taxon>
        <taxon>Methanobacteriati</taxon>
        <taxon>Methanobacteriota</taxon>
        <taxon>Stenosarchaea group</taxon>
        <taxon>Halobacteria</taxon>
        <taxon>Halobacteriales</taxon>
        <taxon>Haloferacaceae</taxon>
        <taxon>Halorubrum</taxon>
    </lineage>
</organism>
<gene>
    <name evidence="2" type="ORF">HPS36_14410</name>
</gene>
<evidence type="ECO:0000313" key="2">
    <source>
        <dbReference type="EMBL" id="QKG93999.1"/>
    </source>
</evidence>
<evidence type="ECO:0000313" key="3">
    <source>
        <dbReference type="Proteomes" id="UP000505020"/>
    </source>
</evidence>
<dbReference type="InterPro" id="IPR007344">
    <property type="entry name" value="GrpB/CoaE"/>
</dbReference>
<protein>
    <submittedName>
        <fullName evidence="2">GrpB family protein</fullName>
    </submittedName>
</protein>
<dbReference type="Proteomes" id="UP000505020">
    <property type="component" value="Chromosome"/>
</dbReference>
<dbReference type="InterPro" id="IPR043519">
    <property type="entry name" value="NT_sf"/>
</dbReference>
<evidence type="ECO:0000256" key="1">
    <source>
        <dbReference type="SAM" id="MobiDB-lite"/>
    </source>
</evidence>
<keyword evidence="3" id="KW-1185">Reference proteome</keyword>